<dbReference type="SUPFAM" id="SSF81837">
    <property type="entry name" value="BEACH domain"/>
    <property type="match status" value="1"/>
</dbReference>
<evidence type="ECO:0000259" key="4">
    <source>
        <dbReference type="PROSITE" id="PS50197"/>
    </source>
</evidence>
<protein>
    <recommendedName>
        <fullName evidence="8">BEACH domain-containing protein</fullName>
    </recommendedName>
</protein>
<dbReference type="AlphaFoldDB" id="A0A4U8V412"/>
<feature type="compositionally biased region" description="Basic and acidic residues" evidence="3">
    <location>
        <begin position="117"/>
        <end position="138"/>
    </location>
</feature>
<gene>
    <name evidence="6" type="ORF">L596_005674</name>
</gene>
<evidence type="ECO:0000256" key="1">
    <source>
        <dbReference type="ARBA" id="ARBA00022574"/>
    </source>
</evidence>
<proteinExistence type="predicted"/>
<sequence>MFRCARIQGLDTSEGLLLFGKEHYYVVDGFTLLKTREIRDLDFLPEELHDPIVPYLATGATGRPVRSTRLCSKFSYDDIREVHKRGTFCSQSPWKCSRPTGGTTCLPSLDDAQPRLPETRLHGEGADGRRKSVRERPESFNVHGALGSSDDPELLDRTIVRHPAMGPGRDHKLPVSDAPEHAGRVQRPVTFVLPWVLRDYDSEYLDLTIPSTFRDLSKPMGAQTPERLEQFLKRYREWDDPTGETPPYMYGTHYSTPRLSFPTSSDWSPLRSSS</sequence>
<dbReference type="PANTHER" id="PTHR46108:SF4">
    <property type="entry name" value="BLUE CHEESE"/>
    <property type="match status" value="1"/>
</dbReference>
<evidence type="ECO:0008006" key="8">
    <source>
        <dbReference type="Google" id="ProtNLM"/>
    </source>
</evidence>
<organism evidence="6 7">
    <name type="scientific">Steinernema carpocapsae</name>
    <name type="common">Entomopathogenic nematode</name>
    <dbReference type="NCBI Taxonomy" id="34508"/>
    <lineage>
        <taxon>Eukaryota</taxon>
        <taxon>Metazoa</taxon>
        <taxon>Ecdysozoa</taxon>
        <taxon>Nematoda</taxon>
        <taxon>Chromadorea</taxon>
        <taxon>Rhabditida</taxon>
        <taxon>Tylenchina</taxon>
        <taxon>Panagrolaimomorpha</taxon>
        <taxon>Strongyloidoidea</taxon>
        <taxon>Steinernematidae</taxon>
        <taxon>Steinernema</taxon>
    </lineage>
</organism>
<dbReference type="Proteomes" id="UP000298663">
    <property type="component" value="Chromosome X"/>
</dbReference>
<dbReference type="PANTHER" id="PTHR46108">
    <property type="entry name" value="BLUE CHEESE"/>
    <property type="match status" value="1"/>
</dbReference>
<dbReference type="SMART" id="SM01026">
    <property type="entry name" value="Beach"/>
    <property type="match status" value="1"/>
</dbReference>
<dbReference type="EMBL" id="CM016762">
    <property type="protein sequence ID" value="TMS39097.1"/>
    <property type="molecule type" value="Genomic_DNA"/>
</dbReference>
<feature type="compositionally biased region" description="Polar residues" evidence="3">
    <location>
        <begin position="253"/>
        <end position="274"/>
    </location>
</feature>
<dbReference type="PROSITE" id="PS50197">
    <property type="entry name" value="BEACH"/>
    <property type="match status" value="1"/>
</dbReference>
<feature type="domain" description="BEACH" evidence="4">
    <location>
        <begin position="147"/>
        <end position="274"/>
    </location>
</feature>
<accession>A0A4U8V412</accession>
<evidence type="ECO:0000313" key="6">
    <source>
        <dbReference type="EMBL" id="TMS39097.1"/>
    </source>
</evidence>
<feature type="region of interest" description="Disordered" evidence="3">
    <location>
        <begin position="249"/>
        <end position="274"/>
    </location>
</feature>
<dbReference type="InterPro" id="IPR036372">
    <property type="entry name" value="BEACH_dom_sf"/>
</dbReference>
<dbReference type="InterPro" id="IPR000409">
    <property type="entry name" value="BEACH_dom"/>
</dbReference>
<comment type="caution">
    <text evidence="6">The sequence shown here is derived from an EMBL/GenBank/DDBJ whole genome shotgun (WGS) entry which is preliminary data.</text>
</comment>
<evidence type="ECO:0000313" key="7">
    <source>
        <dbReference type="Proteomes" id="UP000298663"/>
    </source>
</evidence>
<keyword evidence="1" id="KW-0853">WD repeat</keyword>
<dbReference type="PROSITE" id="PS51783">
    <property type="entry name" value="PH_BEACH"/>
    <property type="match status" value="1"/>
</dbReference>
<dbReference type="EMBL" id="AZBU02000001">
    <property type="protein sequence ID" value="TMS39097.1"/>
    <property type="molecule type" value="Genomic_DNA"/>
</dbReference>
<feature type="domain" description="BEACH-type PH" evidence="5">
    <location>
        <begin position="1"/>
        <end position="123"/>
    </location>
</feature>
<evidence type="ECO:0000259" key="5">
    <source>
        <dbReference type="PROSITE" id="PS51783"/>
    </source>
</evidence>
<dbReference type="Gene3D" id="1.10.1540.10">
    <property type="entry name" value="BEACH domain"/>
    <property type="match status" value="1"/>
</dbReference>
<evidence type="ECO:0000256" key="2">
    <source>
        <dbReference type="ARBA" id="ARBA00022737"/>
    </source>
</evidence>
<name>A0A4U8V412_STECR</name>
<dbReference type="SUPFAM" id="SSF50729">
    <property type="entry name" value="PH domain-like"/>
    <property type="match status" value="1"/>
</dbReference>
<keyword evidence="7" id="KW-1185">Reference proteome</keyword>
<reference evidence="6 7" key="2">
    <citation type="journal article" date="2019" name="G3 (Bethesda)">
        <title>Hybrid Assembly of the Genome of the Entomopathogenic Nematode Steinernema carpocapsae Identifies the X-Chromosome.</title>
        <authorList>
            <person name="Serra L."/>
            <person name="Macchietto M."/>
            <person name="Macias-Munoz A."/>
            <person name="McGill C.J."/>
            <person name="Rodriguez I.M."/>
            <person name="Rodriguez B."/>
            <person name="Murad R."/>
            <person name="Mortazavi A."/>
        </authorList>
    </citation>
    <scope>NUCLEOTIDE SEQUENCE [LARGE SCALE GENOMIC DNA]</scope>
    <source>
        <strain evidence="6 7">ALL</strain>
    </source>
</reference>
<evidence type="ECO:0000256" key="3">
    <source>
        <dbReference type="SAM" id="MobiDB-lite"/>
    </source>
</evidence>
<dbReference type="InterPro" id="IPR051944">
    <property type="entry name" value="BEACH_domain_protein"/>
</dbReference>
<dbReference type="OrthoDB" id="26681at2759"/>
<dbReference type="InterPro" id="IPR023362">
    <property type="entry name" value="PH-BEACH_dom"/>
</dbReference>
<feature type="region of interest" description="Disordered" evidence="3">
    <location>
        <begin position="106"/>
        <end position="152"/>
    </location>
</feature>
<reference evidence="6 7" key="1">
    <citation type="journal article" date="2015" name="Genome Biol.">
        <title>Comparative genomics of Steinernema reveals deeply conserved gene regulatory networks.</title>
        <authorList>
            <person name="Dillman A.R."/>
            <person name="Macchietto M."/>
            <person name="Porter C.F."/>
            <person name="Rogers A."/>
            <person name="Williams B."/>
            <person name="Antoshechkin I."/>
            <person name="Lee M.M."/>
            <person name="Goodwin Z."/>
            <person name="Lu X."/>
            <person name="Lewis E.E."/>
            <person name="Goodrich-Blair H."/>
            <person name="Stock S.P."/>
            <person name="Adams B.J."/>
            <person name="Sternberg P.W."/>
            <person name="Mortazavi A."/>
        </authorList>
    </citation>
    <scope>NUCLEOTIDE SEQUENCE [LARGE SCALE GENOMIC DNA]</scope>
    <source>
        <strain evidence="6 7">ALL</strain>
    </source>
</reference>
<dbReference type="STRING" id="34508.A0A4U8V412"/>
<dbReference type="Pfam" id="PF02138">
    <property type="entry name" value="Beach"/>
    <property type="match status" value="1"/>
</dbReference>
<keyword evidence="2" id="KW-0677">Repeat</keyword>